<organism evidence="3 4">
    <name type="scientific">Microbacterium horticulturae</name>
    <dbReference type="NCBI Taxonomy" id="3028316"/>
    <lineage>
        <taxon>Bacteria</taxon>
        <taxon>Bacillati</taxon>
        <taxon>Actinomycetota</taxon>
        <taxon>Actinomycetes</taxon>
        <taxon>Micrococcales</taxon>
        <taxon>Microbacteriaceae</taxon>
        <taxon>Microbacterium</taxon>
    </lineage>
</organism>
<dbReference type="Proteomes" id="UP001214553">
    <property type="component" value="Chromosome"/>
</dbReference>
<dbReference type="Gene3D" id="3.90.550.10">
    <property type="entry name" value="Spore Coat Polysaccharide Biosynthesis Protein SpsA, Chain A"/>
    <property type="match status" value="1"/>
</dbReference>
<dbReference type="RefSeq" id="WP_275277503.1">
    <property type="nucleotide sequence ID" value="NZ_CP119108.1"/>
</dbReference>
<dbReference type="CDD" id="cd00761">
    <property type="entry name" value="Glyco_tranf_GTA_type"/>
    <property type="match status" value="1"/>
</dbReference>
<dbReference type="EC" id="2.4.-.-" evidence="3"/>
<evidence type="ECO:0000259" key="2">
    <source>
        <dbReference type="Pfam" id="PF00535"/>
    </source>
</evidence>
<evidence type="ECO:0000313" key="4">
    <source>
        <dbReference type="Proteomes" id="UP001214553"/>
    </source>
</evidence>
<gene>
    <name evidence="3" type="ORF">PU630_13090</name>
</gene>
<protein>
    <submittedName>
        <fullName evidence="3">Glycosyltransferase</fullName>
        <ecNumber evidence="3">2.4.-.-</ecNumber>
    </submittedName>
</protein>
<dbReference type="InterPro" id="IPR029044">
    <property type="entry name" value="Nucleotide-diphossugar_trans"/>
</dbReference>
<dbReference type="PANTHER" id="PTHR43685:SF2">
    <property type="entry name" value="GLYCOSYLTRANSFERASE 2-LIKE DOMAIN-CONTAINING PROTEIN"/>
    <property type="match status" value="1"/>
</dbReference>
<dbReference type="SUPFAM" id="SSF53448">
    <property type="entry name" value="Nucleotide-diphospho-sugar transferases"/>
    <property type="match status" value="1"/>
</dbReference>
<sequence length="330" mass="35857">MIHAAMKISVVIPTTGRKSLARAVASVFAQEGAPPVQVIVVPDGPDARRAVAPGLAARPDLVVLNVVERIGGAACRNLGVQAADGELVAFLDDDDEWLPTKLRDQVAEFVSHAEAASEPIIGCFSVQRAESSEIDSRPVPARAPQQGQPLQDYLFLKRGIQVGRASLFTSTLLLSRQLAARVPWDPSLERHQDWDWLLRLQDAGSHVYLANCVGARIFVNSSASISASSNWQRSLRWVDDHGSNWNPITKADFIAGQPLRYALQARDLKGVGTVLARLLRSGRMPHIQTVMLGLAGIAGRQHLPALLQRSGRVQARQSSRSSRLVSDSQQ</sequence>
<name>A0ABY8BVH3_9MICO</name>
<evidence type="ECO:0000256" key="1">
    <source>
        <dbReference type="SAM" id="MobiDB-lite"/>
    </source>
</evidence>
<proteinExistence type="predicted"/>
<reference evidence="3 4" key="1">
    <citation type="submission" date="2023-03" db="EMBL/GenBank/DDBJ databases">
        <title>Genome sequence of Microbacterium sp. KACC 23027.</title>
        <authorList>
            <person name="Kim S."/>
            <person name="Heo J."/>
            <person name="Kwon S.-W."/>
        </authorList>
    </citation>
    <scope>NUCLEOTIDE SEQUENCE [LARGE SCALE GENOMIC DNA]</scope>
    <source>
        <strain evidence="3 4">KACC 23027</strain>
    </source>
</reference>
<evidence type="ECO:0000313" key="3">
    <source>
        <dbReference type="EMBL" id="WEG08166.1"/>
    </source>
</evidence>
<accession>A0ABY8BVH3</accession>
<dbReference type="InterPro" id="IPR050834">
    <property type="entry name" value="Glycosyltransf_2"/>
</dbReference>
<keyword evidence="3" id="KW-0808">Transferase</keyword>
<dbReference type="PANTHER" id="PTHR43685">
    <property type="entry name" value="GLYCOSYLTRANSFERASE"/>
    <property type="match status" value="1"/>
</dbReference>
<keyword evidence="4" id="KW-1185">Reference proteome</keyword>
<feature type="region of interest" description="Disordered" evidence="1">
    <location>
        <begin position="311"/>
        <end position="330"/>
    </location>
</feature>
<dbReference type="GO" id="GO:0016757">
    <property type="term" value="F:glycosyltransferase activity"/>
    <property type="evidence" value="ECO:0007669"/>
    <property type="project" value="UniProtKB-KW"/>
</dbReference>
<dbReference type="EMBL" id="CP119108">
    <property type="protein sequence ID" value="WEG08166.1"/>
    <property type="molecule type" value="Genomic_DNA"/>
</dbReference>
<keyword evidence="3" id="KW-0328">Glycosyltransferase</keyword>
<dbReference type="InterPro" id="IPR001173">
    <property type="entry name" value="Glyco_trans_2-like"/>
</dbReference>
<feature type="domain" description="Glycosyltransferase 2-like" evidence="2">
    <location>
        <begin position="9"/>
        <end position="114"/>
    </location>
</feature>
<dbReference type="Pfam" id="PF00535">
    <property type="entry name" value="Glycos_transf_2"/>
    <property type="match status" value="1"/>
</dbReference>